<keyword evidence="3" id="KW-0812">Transmembrane</keyword>
<dbReference type="EMBL" id="BOOJ01000063">
    <property type="protein sequence ID" value="GIH96244.1"/>
    <property type="molecule type" value="Genomic_DNA"/>
</dbReference>
<evidence type="ECO:0000313" key="5">
    <source>
        <dbReference type="EMBL" id="GIH96244.1"/>
    </source>
</evidence>
<evidence type="ECO:0000259" key="4">
    <source>
        <dbReference type="Pfam" id="PF11611"/>
    </source>
</evidence>
<evidence type="ECO:0000256" key="3">
    <source>
        <dbReference type="SAM" id="Phobius"/>
    </source>
</evidence>
<keyword evidence="3" id="KW-1133">Transmembrane helix</keyword>
<dbReference type="Pfam" id="PF11611">
    <property type="entry name" value="DUF4352"/>
    <property type="match status" value="1"/>
</dbReference>
<dbReference type="Gene3D" id="2.60.40.1240">
    <property type="match status" value="1"/>
</dbReference>
<evidence type="ECO:0000256" key="1">
    <source>
        <dbReference type="ARBA" id="ARBA00022729"/>
    </source>
</evidence>
<keyword evidence="1" id="KW-0732">Signal</keyword>
<reference evidence="5 6" key="1">
    <citation type="submission" date="2021-01" db="EMBL/GenBank/DDBJ databases">
        <title>Whole genome shotgun sequence of Planobispora siamensis NBRC 107568.</title>
        <authorList>
            <person name="Komaki H."/>
            <person name="Tamura T."/>
        </authorList>
    </citation>
    <scope>NUCLEOTIDE SEQUENCE [LARGE SCALE GENOMIC DNA]</scope>
    <source>
        <strain evidence="5 6">NBRC 107568</strain>
    </source>
</reference>
<feature type="region of interest" description="Disordered" evidence="2">
    <location>
        <begin position="1"/>
        <end position="158"/>
    </location>
</feature>
<dbReference type="InterPro" id="IPR029050">
    <property type="entry name" value="Immunoprotect_excell_Ig-like"/>
</dbReference>
<dbReference type="InterPro" id="IPR029051">
    <property type="entry name" value="DUF4352"/>
</dbReference>
<dbReference type="Proteomes" id="UP000619788">
    <property type="component" value="Unassembled WGS sequence"/>
</dbReference>
<accession>A0A8J3WMA8</accession>
<feature type="region of interest" description="Disordered" evidence="2">
    <location>
        <begin position="207"/>
        <end position="226"/>
    </location>
</feature>
<feature type="compositionally biased region" description="Pro residues" evidence="2">
    <location>
        <begin position="125"/>
        <end position="158"/>
    </location>
</feature>
<feature type="domain" description="DUF4352" evidence="4">
    <location>
        <begin position="228"/>
        <end position="354"/>
    </location>
</feature>
<feature type="compositionally biased region" description="Pro residues" evidence="2">
    <location>
        <begin position="93"/>
        <end position="112"/>
    </location>
</feature>
<keyword evidence="6" id="KW-1185">Reference proteome</keyword>
<evidence type="ECO:0000256" key="2">
    <source>
        <dbReference type="SAM" id="MobiDB-lite"/>
    </source>
</evidence>
<feature type="transmembrane region" description="Helical" evidence="3">
    <location>
        <begin position="163"/>
        <end position="187"/>
    </location>
</feature>
<gene>
    <name evidence="5" type="ORF">Psi01_68740</name>
</gene>
<name>A0A8J3WMA8_9ACTN</name>
<dbReference type="AlphaFoldDB" id="A0A8J3WMA8"/>
<evidence type="ECO:0000313" key="6">
    <source>
        <dbReference type="Proteomes" id="UP000619788"/>
    </source>
</evidence>
<organism evidence="5 6">
    <name type="scientific">Planobispora siamensis</name>
    <dbReference type="NCBI Taxonomy" id="936338"/>
    <lineage>
        <taxon>Bacteria</taxon>
        <taxon>Bacillati</taxon>
        <taxon>Actinomycetota</taxon>
        <taxon>Actinomycetes</taxon>
        <taxon>Streptosporangiales</taxon>
        <taxon>Streptosporangiaceae</taxon>
        <taxon>Planobispora</taxon>
    </lineage>
</organism>
<comment type="caution">
    <text evidence="5">The sequence shown here is derived from an EMBL/GenBank/DDBJ whole genome shotgun (WGS) entry which is preliminary data.</text>
</comment>
<keyword evidence="3" id="KW-0472">Membrane</keyword>
<sequence length="361" mass="37578">MRYGLDSQMALPSGFARRASSPSRRRAVPVTGSGHADNRAGGSRVTHALPHLGDAVSHPPHVPPQGPPQDRSQQPYGRPPQGHPQQPYGGPAQGPPYPPPPQGPQQGPPPQTQPMHPWQSHGQPPQQPQQPYGRPPQGPPYPPPQGHPYAPPRPGPPPRSNTGVIVALVAGLSLVLVAGAIAVVVAVGGSTDAGGASPYDIDITLPGTAAPPTAETRPSRAASPEAAKVGQTVTVQGLQPGVRVAATLTRVVDEATPANQFLKPSEGSRYVAVELTLENVGQEVYSDSPMFGSTLIDSEGRQYQATFAEVKEGVSFGGAVTVSKGDSRKGVIVFEVPTSAAPAKFQFGTILGEQKAEWTLK</sequence>
<protein>
    <recommendedName>
        <fullName evidence="4">DUF4352 domain-containing protein</fullName>
    </recommendedName>
</protein>
<proteinExistence type="predicted"/>